<dbReference type="Proteomes" id="UP000295714">
    <property type="component" value="Unassembled WGS sequence"/>
</dbReference>
<dbReference type="RefSeq" id="WP_132705652.1">
    <property type="nucleotide sequence ID" value="NZ_SMGI01000004.1"/>
</dbReference>
<accession>A0A4R1KKB8</accession>
<name>A0A4R1KKB8_9FLAO</name>
<dbReference type="InterPro" id="IPR036873">
    <property type="entry name" value="Rhodanese-like_dom_sf"/>
</dbReference>
<dbReference type="GO" id="GO:0016740">
    <property type="term" value="F:transferase activity"/>
    <property type="evidence" value="ECO:0007669"/>
    <property type="project" value="UniProtKB-KW"/>
</dbReference>
<dbReference type="InterPro" id="IPR001763">
    <property type="entry name" value="Rhodanese-like_dom"/>
</dbReference>
<comment type="caution">
    <text evidence="2">The sequence shown here is derived from an EMBL/GenBank/DDBJ whole genome shotgun (WGS) entry which is preliminary data.</text>
</comment>
<organism evidence="2 3">
    <name type="scientific">Winogradskyella wandonensis</name>
    <dbReference type="NCBI Taxonomy" id="1442586"/>
    <lineage>
        <taxon>Bacteria</taxon>
        <taxon>Pseudomonadati</taxon>
        <taxon>Bacteroidota</taxon>
        <taxon>Flavobacteriia</taxon>
        <taxon>Flavobacteriales</taxon>
        <taxon>Flavobacteriaceae</taxon>
        <taxon>Winogradskyella</taxon>
    </lineage>
</organism>
<evidence type="ECO:0000313" key="3">
    <source>
        <dbReference type="Proteomes" id="UP000295714"/>
    </source>
</evidence>
<keyword evidence="2" id="KW-0808">Transferase</keyword>
<protein>
    <submittedName>
        <fullName evidence="2">Rhodanese-related sulfurtransferase</fullName>
    </submittedName>
</protein>
<dbReference type="AlphaFoldDB" id="A0A4R1KKB8"/>
<dbReference type="PROSITE" id="PS50206">
    <property type="entry name" value="RHODANESE_3"/>
    <property type="match status" value="1"/>
</dbReference>
<proteinExistence type="predicted"/>
<sequence length="102" mass="11262">MGLFSFLFGKKNNNIQTYLDQNAVILDVRTQNEYDANHIDNAIHIPVSELKRRIEEIKTLNKPVIAHCASGIRSAQAVQILKANGIEAMNGGGISAMRKALE</sequence>
<dbReference type="InterPro" id="IPR050229">
    <property type="entry name" value="GlpE_sulfurtransferase"/>
</dbReference>
<feature type="domain" description="Rhodanese" evidence="1">
    <location>
        <begin position="19"/>
        <end position="102"/>
    </location>
</feature>
<evidence type="ECO:0000313" key="2">
    <source>
        <dbReference type="EMBL" id="TCK65226.1"/>
    </source>
</evidence>
<dbReference type="SMART" id="SM00450">
    <property type="entry name" value="RHOD"/>
    <property type="match status" value="1"/>
</dbReference>
<dbReference type="EMBL" id="SMGI01000004">
    <property type="protein sequence ID" value="TCK65226.1"/>
    <property type="molecule type" value="Genomic_DNA"/>
</dbReference>
<dbReference type="PANTHER" id="PTHR43031:SF1">
    <property type="entry name" value="PYRIDINE NUCLEOTIDE-DISULPHIDE OXIDOREDUCTASE"/>
    <property type="match status" value="1"/>
</dbReference>
<dbReference type="OrthoDB" id="9800872at2"/>
<dbReference type="CDD" id="cd00158">
    <property type="entry name" value="RHOD"/>
    <property type="match status" value="1"/>
</dbReference>
<dbReference type="PANTHER" id="PTHR43031">
    <property type="entry name" value="FAD-DEPENDENT OXIDOREDUCTASE"/>
    <property type="match status" value="1"/>
</dbReference>
<dbReference type="SUPFAM" id="SSF52821">
    <property type="entry name" value="Rhodanese/Cell cycle control phosphatase"/>
    <property type="match status" value="1"/>
</dbReference>
<keyword evidence="3" id="KW-1185">Reference proteome</keyword>
<dbReference type="Gene3D" id="3.40.250.10">
    <property type="entry name" value="Rhodanese-like domain"/>
    <property type="match status" value="1"/>
</dbReference>
<evidence type="ECO:0000259" key="1">
    <source>
        <dbReference type="PROSITE" id="PS50206"/>
    </source>
</evidence>
<gene>
    <name evidence="2" type="ORF">DFQ05_2443</name>
</gene>
<dbReference type="Pfam" id="PF00581">
    <property type="entry name" value="Rhodanese"/>
    <property type="match status" value="1"/>
</dbReference>
<reference evidence="2 3" key="1">
    <citation type="journal article" date="2015" name="Stand. Genomic Sci.">
        <title>Genomic Encyclopedia of Bacterial and Archaeal Type Strains, Phase III: the genomes of soil and plant-associated and newly described type strains.</title>
        <authorList>
            <person name="Whitman W.B."/>
            <person name="Woyke T."/>
            <person name="Klenk H.P."/>
            <person name="Zhou Y."/>
            <person name="Lilburn T.G."/>
            <person name="Beck B.J."/>
            <person name="De Vos P."/>
            <person name="Vandamme P."/>
            <person name="Eisen J.A."/>
            <person name="Garrity G."/>
            <person name="Hugenholtz P."/>
            <person name="Kyrpides N.C."/>
        </authorList>
    </citation>
    <scope>NUCLEOTIDE SEQUENCE [LARGE SCALE GENOMIC DNA]</scope>
    <source>
        <strain evidence="2 3">CECT 8445</strain>
    </source>
</reference>